<evidence type="ECO:0000256" key="1">
    <source>
        <dbReference type="SAM" id="MobiDB-lite"/>
    </source>
</evidence>
<comment type="caution">
    <text evidence="2">The sequence shown here is derived from an EMBL/GenBank/DDBJ whole genome shotgun (WGS) entry which is preliminary data.</text>
</comment>
<gene>
    <name evidence="2" type="ORF">CEXT_68181</name>
</gene>
<dbReference type="AlphaFoldDB" id="A0AAV4Y7A3"/>
<protein>
    <submittedName>
        <fullName evidence="2">Uncharacterized protein</fullName>
    </submittedName>
</protein>
<proteinExistence type="predicted"/>
<evidence type="ECO:0000313" key="3">
    <source>
        <dbReference type="Proteomes" id="UP001054945"/>
    </source>
</evidence>
<keyword evidence="3" id="KW-1185">Reference proteome</keyword>
<feature type="region of interest" description="Disordered" evidence="1">
    <location>
        <begin position="37"/>
        <end position="57"/>
    </location>
</feature>
<accession>A0AAV4Y7A3</accession>
<sequence>MCRLLLDIAHIHSKTISKNPISVVRITSFDNSPLKLENKDEKKKNSIPSTERRKKKKRILRQRKVFFSLSRSLQRKRSKAFYTTSLFFYCIFLSRNVTRHDFPSLHSGKESFSYREEK</sequence>
<name>A0AAV4Y7A3_CAEEX</name>
<dbReference type="Proteomes" id="UP001054945">
    <property type="component" value="Unassembled WGS sequence"/>
</dbReference>
<reference evidence="2 3" key="1">
    <citation type="submission" date="2021-06" db="EMBL/GenBank/DDBJ databases">
        <title>Caerostris extrusa draft genome.</title>
        <authorList>
            <person name="Kono N."/>
            <person name="Arakawa K."/>
        </authorList>
    </citation>
    <scope>NUCLEOTIDE SEQUENCE [LARGE SCALE GENOMIC DNA]</scope>
</reference>
<evidence type="ECO:0000313" key="2">
    <source>
        <dbReference type="EMBL" id="GIZ02895.1"/>
    </source>
</evidence>
<organism evidence="2 3">
    <name type="scientific">Caerostris extrusa</name>
    <name type="common">Bark spider</name>
    <name type="synonym">Caerostris bankana</name>
    <dbReference type="NCBI Taxonomy" id="172846"/>
    <lineage>
        <taxon>Eukaryota</taxon>
        <taxon>Metazoa</taxon>
        <taxon>Ecdysozoa</taxon>
        <taxon>Arthropoda</taxon>
        <taxon>Chelicerata</taxon>
        <taxon>Arachnida</taxon>
        <taxon>Araneae</taxon>
        <taxon>Araneomorphae</taxon>
        <taxon>Entelegynae</taxon>
        <taxon>Araneoidea</taxon>
        <taxon>Araneidae</taxon>
        <taxon>Caerostris</taxon>
    </lineage>
</organism>
<dbReference type="EMBL" id="BPLR01018874">
    <property type="protein sequence ID" value="GIZ02895.1"/>
    <property type="molecule type" value="Genomic_DNA"/>
</dbReference>